<evidence type="ECO:0000313" key="2">
    <source>
        <dbReference type="EMBL" id="KAK5174285.1"/>
    </source>
</evidence>
<dbReference type="EMBL" id="JAVRRT010000002">
    <property type="protein sequence ID" value="KAK5174285.1"/>
    <property type="molecule type" value="Genomic_DNA"/>
</dbReference>
<dbReference type="RefSeq" id="XP_064662954.1">
    <property type="nucleotide sequence ID" value="XM_064798627.1"/>
</dbReference>
<protein>
    <submittedName>
        <fullName evidence="2">Uncharacterized protein</fullName>
    </submittedName>
</protein>
<reference evidence="2 3" key="1">
    <citation type="submission" date="2023-08" db="EMBL/GenBank/DDBJ databases">
        <title>Black Yeasts Isolated from many extreme environments.</title>
        <authorList>
            <person name="Coleine C."/>
            <person name="Stajich J.E."/>
            <person name="Selbmann L."/>
        </authorList>
    </citation>
    <scope>NUCLEOTIDE SEQUENCE [LARGE SCALE GENOMIC DNA]</scope>
    <source>
        <strain evidence="2 3">CCFEE 5935</strain>
    </source>
</reference>
<evidence type="ECO:0000313" key="3">
    <source>
        <dbReference type="Proteomes" id="UP001337655"/>
    </source>
</evidence>
<keyword evidence="3" id="KW-1185">Reference proteome</keyword>
<name>A0AAV9PKL1_9PEZI</name>
<accession>A0AAV9PKL1</accession>
<feature type="region of interest" description="Disordered" evidence="1">
    <location>
        <begin position="50"/>
        <end position="89"/>
    </location>
</feature>
<comment type="caution">
    <text evidence="2">The sequence shown here is derived from an EMBL/GenBank/DDBJ whole genome shotgun (WGS) entry which is preliminary data.</text>
</comment>
<organism evidence="2 3">
    <name type="scientific">Saxophila tyrrhenica</name>
    <dbReference type="NCBI Taxonomy" id="1690608"/>
    <lineage>
        <taxon>Eukaryota</taxon>
        <taxon>Fungi</taxon>
        <taxon>Dikarya</taxon>
        <taxon>Ascomycota</taxon>
        <taxon>Pezizomycotina</taxon>
        <taxon>Dothideomycetes</taxon>
        <taxon>Dothideomycetidae</taxon>
        <taxon>Mycosphaerellales</taxon>
        <taxon>Extremaceae</taxon>
        <taxon>Saxophila</taxon>
    </lineage>
</organism>
<feature type="region of interest" description="Disordered" evidence="1">
    <location>
        <begin position="325"/>
        <end position="346"/>
    </location>
</feature>
<sequence>MPPSRRIILLAGAPLADCLDWDERHGHASALEDTLGDQTATSQYPTWRSVELGPTRNLPMQDEASDFRRTPVKPNKGKAKQKRARSDSQEDFLEHSLALLDSLDSSQLLPTTAYQGPTTSIQDISASLLCTTSFSTSDTSYLTTSDSILPDSSPELPSLPQNLPITDLRRLPTAQHITSIHPQTITLNLLCALISLSPSRIVPIRRRPGTEMEIIELTVGDDTRAGFTISFWLVPEKSQQARRAEDAELREKLRGLRKGDVVLLRNVALSEFRGVVYGQSLMRRRFARMGTEVVVVGEGVEIRDGVMGKKVGRVREWVGDFVGRERGESGLGKKRRGEELPPDTQE</sequence>
<gene>
    <name evidence="2" type="ORF">LTR77_001365</name>
</gene>
<dbReference type="GeneID" id="89922713"/>
<dbReference type="Proteomes" id="UP001337655">
    <property type="component" value="Unassembled WGS sequence"/>
</dbReference>
<proteinExistence type="predicted"/>
<dbReference type="AlphaFoldDB" id="A0AAV9PKL1"/>
<evidence type="ECO:0000256" key="1">
    <source>
        <dbReference type="SAM" id="MobiDB-lite"/>
    </source>
</evidence>